<evidence type="ECO:0000256" key="7">
    <source>
        <dbReference type="SAM" id="Phobius"/>
    </source>
</evidence>
<name>A0ABS9KTV3_9BACT</name>
<dbReference type="EC" id="2.7.13.3" evidence="2"/>
<dbReference type="Proteomes" id="UP001165367">
    <property type="component" value="Unassembled WGS sequence"/>
</dbReference>
<dbReference type="Gene3D" id="1.10.287.130">
    <property type="match status" value="1"/>
</dbReference>
<feature type="domain" description="Histidine kinase" evidence="8">
    <location>
        <begin position="280"/>
        <end position="490"/>
    </location>
</feature>
<evidence type="ECO:0000256" key="1">
    <source>
        <dbReference type="ARBA" id="ARBA00000085"/>
    </source>
</evidence>
<dbReference type="SUPFAM" id="SSF55874">
    <property type="entry name" value="ATPase domain of HSP90 chaperone/DNA topoisomerase II/histidine kinase"/>
    <property type="match status" value="1"/>
</dbReference>
<keyword evidence="7" id="KW-1133">Transmembrane helix</keyword>
<evidence type="ECO:0000313" key="9">
    <source>
        <dbReference type="EMBL" id="MCG2615753.1"/>
    </source>
</evidence>
<evidence type="ECO:0000256" key="6">
    <source>
        <dbReference type="ARBA" id="ARBA00023012"/>
    </source>
</evidence>
<feature type="transmembrane region" description="Helical" evidence="7">
    <location>
        <begin position="7"/>
        <end position="28"/>
    </location>
</feature>
<evidence type="ECO:0000256" key="4">
    <source>
        <dbReference type="ARBA" id="ARBA00022679"/>
    </source>
</evidence>
<keyword evidence="5 9" id="KW-0418">Kinase</keyword>
<comment type="caution">
    <text evidence="9">The sequence shown here is derived from an EMBL/GenBank/DDBJ whole genome shotgun (WGS) entry which is preliminary data.</text>
</comment>
<dbReference type="InterPro" id="IPR005467">
    <property type="entry name" value="His_kinase_dom"/>
</dbReference>
<gene>
    <name evidence="9" type="ORF">LZZ85_15745</name>
</gene>
<dbReference type="InterPro" id="IPR003594">
    <property type="entry name" value="HATPase_dom"/>
</dbReference>
<dbReference type="Gene3D" id="3.30.565.10">
    <property type="entry name" value="Histidine kinase-like ATPase, C-terminal domain"/>
    <property type="match status" value="1"/>
</dbReference>
<evidence type="ECO:0000313" key="10">
    <source>
        <dbReference type="Proteomes" id="UP001165367"/>
    </source>
</evidence>
<keyword evidence="7" id="KW-0472">Membrane</keyword>
<keyword evidence="7" id="KW-0812">Transmembrane</keyword>
<keyword evidence="10" id="KW-1185">Reference proteome</keyword>
<evidence type="ECO:0000256" key="2">
    <source>
        <dbReference type="ARBA" id="ARBA00012438"/>
    </source>
</evidence>
<dbReference type="PRINTS" id="PR00344">
    <property type="entry name" value="BCTRLSENSOR"/>
</dbReference>
<dbReference type="RefSeq" id="WP_237873867.1">
    <property type="nucleotide sequence ID" value="NZ_JAKLTR010000010.1"/>
</dbReference>
<reference evidence="9" key="1">
    <citation type="submission" date="2022-01" db="EMBL/GenBank/DDBJ databases">
        <authorList>
            <person name="Jo J.-H."/>
            <person name="Im W.-T."/>
        </authorList>
    </citation>
    <scope>NUCLEOTIDE SEQUENCE</scope>
    <source>
        <strain evidence="9">NA20</strain>
    </source>
</reference>
<dbReference type="GO" id="GO:0016301">
    <property type="term" value="F:kinase activity"/>
    <property type="evidence" value="ECO:0007669"/>
    <property type="project" value="UniProtKB-KW"/>
</dbReference>
<dbReference type="InterPro" id="IPR004358">
    <property type="entry name" value="Sig_transdc_His_kin-like_C"/>
</dbReference>
<protein>
    <recommendedName>
        <fullName evidence="2">histidine kinase</fullName>
        <ecNumber evidence="2">2.7.13.3</ecNumber>
    </recommendedName>
</protein>
<dbReference type="CDD" id="cd00075">
    <property type="entry name" value="HATPase"/>
    <property type="match status" value="1"/>
</dbReference>
<dbReference type="PROSITE" id="PS50109">
    <property type="entry name" value="HIS_KIN"/>
    <property type="match status" value="1"/>
</dbReference>
<keyword evidence="6" id="KW-0902">Two-component regulatory system</keyword>
<evidence type="ECO:0000256" key="5">
    <source>
        <dbReference type="ARBA" id="ARBA00022777"/>
    </source>
</evidence>
<evidence type="ECO:0000256" key="3">
    <source>
        <dbReference type="ARBA" id="ARBA00022553"/>
    </source>
</evidence>
<dbReference type="InterPro" id="IPR036890">
    <property type="entry name" value="HATPase_C_sf"/>
</dbReference>
<dbReference type="InterPro" id="IPR036097">
    <property type="entry name" value="HisK_dim/P_sf"/>
</dbReference>
<accession>A0ABS9KTV3</accession>
<dbReference type="SMART" id="SM00388">
    <property type="entry name" value="HisKA"/>
    <property type="match status" value="1"/>
</dbReference>
<comment type="catalytic activity">
    <reaction evidence="1">
        <text>ATP + protein L-histidine = ADP + protein N-phospho-L-histidine.</text>
        <dbReference type="EC" id="2.7.13.3"/>
    </reaction>
</comment>
<dbReference type="SUPFAM" id="SSF47384">
    <property type="entry name" value="Homodimeric domain of signal transducing histidine kinase"/>
    <property type="match status" value="1"/>
</dbReference>
<dbReference type="PANTHER" id="PTHR45453">
    <property type="entry name" value="PHOSPHATE REGULON SENSOR PROTEIN PHOR"/>
    <property type="match status" value="1"/>
</dbReference>
<dbReference type="SMART" id="SM00387">
    <property type="entry name" value="HATPase_c"/>
    <property type="match status" value="1"/>
</dbReference>
<evidence type="ECO:0000259" key="8">
    <source>
        <dbReference type="PROSITE" id="PS50109"/>
    </source>
</evidence>
<dbReference type="Pfam" id="PF00512">
    <property type="entry name" value="HisKA"/>
    <property type="match status" value="1"/>
</dbReference>
<dbReference type="CDD" id="cd00082">
    <property type="entry name" value="HisKA"/>
    <property type="match status" value="1"/>
</dbReference>
<dbReference type="InterPro" id="IPR050351">
    <property type="entry name" value="BphY/WalK/GraS-like"/>
</dbReference>
<feature type="transmembrane region" description="Helical" evidence="7">
    <location>
        <begin position="239"/>
        <end position="258"/>
    </location>
</feature>
<keyword evidence="4" id="KW-0808">Transferase</keyword>
<keyword evidence="3" id="KW-0597">Phosphoprotein</keyword>
<proteinExistence type="predicted"/>
<dbReference type="EMBL" id="JAKLTR010000010">
    <property type="protein sequence ID" value="MCG2615753.1"/>
    <property type="molecule type" value="Genomic_DNA"/>
</dbReference>
<dbReference type="Pfam" id="PF02518">
    <property type="entry name" value="HATPase_c"/>
    <property type="match status" value="1"/>
</dbReference>
<organism evidence="9 10">
    <name type="scientific">Terrimonas ginsenosidimutans</name>
    <dbReference type="NCBI Taxonomy" id="2908004"/>
    <lineage>
        <taxon>Bacteria</taxon>
        <taxon>Pseudomonadati</taxon>
        <taxon>Bacteroidota</taxon>
        <taxon>Chitinophagia</taxon>
        <taxon>Chitinophagales</taxon>
        <taxon>Chitinophagaceae</taxon>
        <taxon>Terrimonas</taxon>
    </lineage>
</organism>
<dbReference type="PANTHER" id="PTHR45453:SF1">
    <property type="entry name" value="PHOSPHATE REGULON SENSOR PROTEIN PHOR"/>
    <property type="match status" value="1"/>
</dbReference>
<dbReference type="InterPro" id="IPR003661">
    <property type="entry name" value="HisK_dim/P_dom"/>
</dbReference>
<sequence>MNNRLRQLFLLAVVSAAGLLCLQVYWIYKEWIRSGDLLQREVDYSFQQAVDKEWERRKDTLTSYLSDFLHDTNFVKFGTRFNEREKVWMTTLYDPANPKDYFTWSNKLYPVSEHLSNEEREGVINRFIQENLRKSIATDVIFFYTQRFGKIWTKKHDDLALDTSLLNRLFQEELGQNKIDAGFSIVYIDTIRNELYDRKGKSLHSKPVLVHLKQINDPERRYVSQANVYDPGIVILKRLWLIGAGSLALLGLTFWCLYRMFKTIIRQKQLDELKDDFISNMTHELKTPIATVGAAIDGLQFYDALNDKERTKRYLEISRKELNRLDGMVSKALELSIEQNISGVLMKEKFLLRPFVEQLLSSFDVQSGFSWQLSIDEDLKVYADKEKLSSLFQNLIENAIKYGGKNTLMHFEAEREGDLLRIVIRDNGPGIDKAYLPYIFNKFYRVPGAGEVKGFGLGLYRVAGIVKAHNGTVMVESKEGLSFVISLPIS</sequence>